<feature type="non-terminal residue" evidence="1">
    <location>
        <position position="1"/>
    </location>
</feature>
<dbReference type="AlphaFoldDB" id="A0AAW1HG13"/>
<organism evidence="1 2">
    <name type="scientific">Popillia japonica</name>
    <name type="common">Japanese beetle</name>
    <dbReference type="NCBI Taxonomy" id="7064"/>
    <lineage>
        <taxon>Eukaryota</taxon>
        <taxon>Metazoa</taxon>
        <taxon>Ecdysozoa</taxon>
        <taxon>Arthropoda</taxon>
        <taxon>Hexapoda</taxon>
        <taxon>Insecta</taxon>
        <taxon>Pterygota</taxon>
        <taxon>Neoptera</taxon>
        <taxon>Endopterygota</taxon>
        <taxon>Coleoptera</taxon>
        <taxon>Polyphaga</taxon>
        <taxon>Scarabaeiformia</taxon>
        <taxon>Scarabaeidae</taxon>
        <taxon>Rutelinae</taxon>
        <taxon>Popillia</taxon>
    </lineage>
</organism>
<evidence type="ECO:0000313" key="1">
    <source>
        <dbReference type="EMBL" id="KAK9675191.1"/>
    </source>
</evidence>
<proteinExistence type="predicted"/>
<sequence>RQSNLETFKQFAYGSFDDMLEREVDVSTGKGTENRRDIEGTQTCHIADSISFSPTTRYMGTVGRR</sequence>
<comment type="caution">
    <text evidence="1">The sequence shown here is derived from an EMBL/GenBank/DDBJ whole genome shotgun (WGS) entry which is preliminary data.</text>
</comment>
<reference evidence="1 2" key="1">
    <citation type="journal article" date="2024" name="BMC Genomics">
        <title>De novo assembly and annotation of Popillia japonica's genome with initial clues to its potential as an invasive pest.</title>
        <authorList>
            <person name="Cucini C."/>
            <person name="Boschi S."/>
            <person name="Funari R."/>
            <person name="Cardaioli E."/>
            <person name="Iannotti N."/>
            <person name="Marturano G."/>
            <person name="Paoli F."/>
            <person name="Bruttini M."/>
            <person name="Carapelli A."/>
            <person name="Frati F."/>
            <person name="Nardi F."/>
        </authorList>
    </citation>
    <scope>NUCLEOTIDE SEQUENCE [LARGE SCALE GENOMIC DNA]</scope>
    <source>
        <strain evidence="1">DMR45628</strain>
    </source>
</reference>
<protein>
    <submittedName>
        <fullName evidence="1">Uncharacterized protein</fullName>
    </submittedName>
</protein>
<keyword evidence="2" id="KW-1185">Reference proteome</keyword>
<name>A0AAW1HG13_POPJA</name>
<evidence type="ECO:0000313" key="2">
    <source>
        <dbReference type="Proteomes" id="UP001458880"/>
    </source>
</evidence>
<accession>A0AAW1HG13</accession>
<dbReference type="EMBL" id="JASPKY010001226">
    <property type="protein sequence ID" value="KAK9675191.1"/>
    <property type="molecule type" value="Genomic_DNA"/>
</dbReference>
<dbReference type="Proteomes" id="UP001458880">
    <property type="component" value="Unassembled WGS sequence"/>
</dbReference>
<gene>
    <name evidence="1" type="ORF">QE152_g40573</name>
</gene>